<dbReference type="EnsemblMetazoa" id="GBRI012517-RA">
    <property type="protein sequence ID" value="GBRI012517-PA"/>
    <property type="gene ID" value="GBRI012517"/>
</dbReference>
<dbReference type="PANTHER" id="PTHR12412">
    <property type="entry name" value="CAP BINDING PROTEIN"/>
    <property type="match status" value="1"/>
</dbReference>
<dbReference type="STRING" id="37001.A0A1A9WAT5"/>
<evidence type="ECO:0000313" key="4">
    <source>
        <dbReference type="Proteomes" id="UP000091820"/>
    </source>
</evidence>
<dbReference type="InterPro" id="IPR016024">
    <property type="entry name" value="ARM-type_fold"/>
</dbReference>
<dbReference type="VEuPathDB" id="VectorBase:GBRI012517"/>
<dbReference type="GO" id="GO:0005846">
    <property type="term" value="C:nuclear cap binding complex"/>
    <property type="evidence" value="ECO:0007669"/>
    <property type="project" value="InterPro"/>
</dbReference>
<keyword evidence="4" id="KW-1185">Reference proteome</keyword>
<name>A0A1A9WAT5_9MUSC</name>
<reference evidence="3" key="2">
    <citation type="submission" date="2020-05" db="UniProtKB">
        <authorList>
            <consortium name="EnsemblMetazoa"/>
        </authorList>
    </citation>
    <scope>IDENTIFICATION</scope>
    <source>
        <strain evidence="3">IAEA</strain>
    </source>
</reference>
<dbReference type="Gene3D" id="1.25.40.180">
    <property type="match status" value="1"/>
</dbReference>
<dbReference type="GO" id="GO:0005634">
    <property type="term" value="C:nucleus"/>
    <property type="evidence" value="ECO:0007669"/>
    <property type="project" value="TreeGrafter"/>
</dbReference>
<dbReference type="AlphaFoldDB" id="A0A1A9WAT5"/>
<dbReference type="GO" id="GO:0000339">
    <property type="term" value="F:RNA cap binding"/>
    <property type="evidence" value="ECO:0007669"/>
    <property type="project" value="InterPro"/>
</dbReference>
<feature type="region of interest" description="Disordered" evidence="1">
    <location>
        <begin position="155"/>
        <end position="177"/>
    </location>
</feature>
<dbReference type="Pfam" id="PF09090">
    <property type="entry name" value="MIF4G_like_2"/>
    <property type="match status" value="1"/>
</dbReference>
<feature type="domain" description="MIF4G-like type 2" evidence="2">
    <location>
        <begin position="10"/>
        <end position="270"/>
    </location>
</feature>
<dbReference type="GO" id="GO:0000184">
    <property type="term" value="P:nuclear-transcribed mRNA catabolic process, nonsense-mediated decay"/>
    <property type="evidence" value="ECO:0007669"/>
    <property type="project" value="TreeGrafter"/>
</dbReference>
<accession>A0A1A9WAT5</accession>
<dbReference type="Proteomes" id="UP000091820">
    <property type="component" value="Unassembled WGS sequence"/>
</dbReference>
<dbReference type="InterPro" id="IPR027159">
    <property type="entry name" value="CBP80"/>
</dbReference>
<reference evidence="4" key="1">
    <citation type="submission" date="2014-03" db="EMBL/GenBank/DDBJ databases">
        <authorList>
            <person name="Aksoy S."/>
            <person name="Warren W."/>
            <person name="Wilson R.K."/>
        </authorList>
    </citation>
    <scope>NUCLEOTIDE SEQUENCE [LARGE SCALE GENOMIC DNA]</scope>
    <source>
        <strain evidence="4">IAEA</strain>
    </source>
</reference>
<proteinExistence type="predicted"/>
<dbReference type="GO" id="GO:0003729">
    <property type="term" value="F:mRNA binding"/>
    <property type="evidence" value="ECO:0007669"/>
    <property type="project" value="TreeGrafter"/>
</dbReference>
<dbReference type="PANTHER" id="PTHR12412:SF2">
    <property type="entry name" value="NUCLEAR CAP-BINDING PROTEIN SUBUNIT 1"/>
    <property type="match status" value="1"/>
</dbReference>
<dbReference type="InterPro" id="IPR015174">
    <property type="entry name" value="MIF4G-like_typ-2"/>
</dbReference>
<evidence type="ECO:0000313" key="3">
    <source>
        <dbReference type="EnsemblMetazoa" id="GBRI012517-PA"/>
    </source>
</evidence>
<organism evidence="3 4">
    <name type="scientific">Glossina brevipalpis</name>
    <dbReference type="NCBI Taxonomy" id="37001"/>
    <lineage>
        <taxon>Eukaryota</taxon>
        <taxon>Metazoa</taxon>
        <taxon>Ecdysozoa</taxon>
        <taxon>Arthropoda</taxon>
        <taxon>Hexapoda</taxon>
        <taxon>Insecta</taxon>
        <taxon>Pterygota</taxon>
        <taxon>Neoptera</taxon>
        <taxon>Endopterygota</taxon>
        <taxon>Diptera</taxon>
        <taxon>Brachycera</taxon>
        <taxon>Muscomorpha</taxon>
        <taxon>Hippoboscoidea</taxon>
        <taxon>Glossinidae</taxon>
        <taxon>Glossina</taxon>
    </lineage>
</organism>
<protein>
    <recommendedName>
        <fullName evidence="2">MIF4G-like type 2 domain-containing protein</fullName>
    </recommendedName>
</protein>
<evidence type="ECO:0000256" key="1">
    <source>
        <dbReference type="SAM" id="MobiDB-lite"/>
    </source>
</evidence>
<dbReference type="SUPFAM" id="SSF48371">
    <property type="entry name" value="ARM repeat"/>
    <property type="match status" value="1"/>
</dbReference>
<dbReference type="GO" id="GO:0006406">
    <property type="term" value="P:mRNA export from nucleus"/>
    <property type="evidence" value="ECO:0007669"/>
    <property type="project" value="InterPro"/>
</dbReference>
<sequence>MNTTSPMGSLAGTQVAHQLVVAIRQKCSPEEVINILKELPNSGENSDQEMSETSFNPLKIDVFVQTLLNLGSKSFSHSFAAVSKFHLVFKALAESEEAQICILHNVFELWQNHQQMMVVIIDKLLKIQIVDCSAVATWIFSKEMTGNELNDAKEKFAKADSSSSDSEDEATPKRKKPLTVVDKPTEEYFFCSSLCFNEHFMVERMEEKLEAANVDQKRLFLIVFQRFIMILSEHLVRSDTDGRDPDTDWYRWTIGRLQQVFLMHHEQVQKYSGTLETLLFTSDLDSHILEFFNLYTFCGYVTFTCVNKLVLENIFFDFDFWINIFYELQQVMVYCPPGGQSNRVEAIIIACY</sequence>
<evidence type="ECO:0000259" key="2">
    <source>
        <dbReference type="Pfam" id="PF09090"/>
    </source>
</evidence>